<evidence type="ECO:0000256" key="1">
    <source>
        <dbReference type="SAM" id="MobiDB-lite"/>
    </source>
</evidence>
<sequence length="159" mass="17179">MNTSGEVNEVIKVTTSISKRSIVDTATSRSSKSKGKVSQIRKSPECSVEKMTRNTIAESSSTLASEGRSDRSKTLVSSELQSTPETIGKLKVGLNPFTSIPHLSINKIMQINIVIAKKSAPPTSETTDLPSVRLTRSAARKLNNLTSEVFQKAENEASK</sequence>
<evidence type="ECO:0000313" key="3">
    <source>
        <dbReference type="Proteomes" id="UP000278807"/>
    </source>
</evidence>
<dbReference type="AlphaFoldDB" id="A0A0R3TF32"/>
<name>A0A0R3TF32_RODNA</name>
<proteinExistence type="predicted"/>
<feature type="compositionally biased region" description="Basic and acidic residues" evidence="1">
    <location>
        <begin position="42"/>
        <end position="52"/>
    </location>
</feature>
<accession>A0A0R3TF32</accession>
<dbReference type="WBParaSite" id="HNAJ_0000567101-mRNA-1">
    <property type="protein sequence ID" value="HNAJ_0000567101-mRNA-1"/>
    <property type="gene ID" value="HNAJ_0000567101"/>
</dbReference>
<feature type="compositionally biased region" description="Polar residues" evidence="1">
    <location>
        <begin position="53"/>
        <end position="64"/>
    </location>
</feature>
<organism evidence="4">
    <name type="scientific">Rodentolepis nana</name>
    <name type="common">Dwarf tapeworm</name>
    <name type="synonym">Hymenolepis nana</name>
    <dbReference type="NCBI Taxonomy" id="102285"/>
    <lineage>
        <taxon>Eukaryota</taxon>
        <taxon>Metazoa</taxon>
        <taxon>Spiralia</taxon>
        <taxon>Lophotrochozoa</taxon>
        <taxon>Platyhelminthes</taxon>
        <taxon>Cestoda</taxon>
        <taxon>Eucestoda</taxon>
        <taxon>Cyclophyllidea</taxon>
        <taxon>Hymenolepididae</taxon>
        <taxon>Rodentolepis</taxon>
    </lineage>
</organism>
<evidence type="ECO:0000313" key="2">
    <source>
        <dbReference type="EMBL" id="VDO01528.1"/>
    </source>
</evidence>
<protein>
    <submittedName>
        <fullName evidence="2 4">Uncharacterized protein</fullName>
    </submittedName>
</protein>
<gene>
    <name evidence="2" type="ORF">HNAJ_LOCUS5668</name>
</gene>
<evidence type="ECO:0000313" key="4">
    <source>
        <dbReference type="WBParaSite" id="HNAJ_0000567101-mRNA-1"/>
    </source>
</evidence>
<dbReference type="Proteomes" id="UP000278807">
    <property type="component" value="Unassembled WGS sequence"/>
</dbReference>
<reference evidence="2 3" key="2">
    <citation type="submission" date="2018-11" db="EMBL/GenBank/DDBJ databases">
        <authorList>
            <consortium name="Pathogen Informatics"/>
        </authorList>
    </citation>
    <scope>NUCLEOTIDE SEQUENCE [LARGE SCALE GENOMIC DNA]</scope>
</reference>
<feature type="region of interest" description="Disordered" evidence="1">
    <location>
        <begin position="24"/>
        <end position="82"/>
    </location>
</feature>
<dbReference type="EMBL" id="UZAE01005175">
    <property type="protein sequence ID" value="VDO01528.1"/>
    <property type="molecule type" value="Genomic_DNA"/>
</dbReference>
<keyword evidence="3" id="KW-1185">Reference proteome</keyword>
<reference evidence="4" key="1">
    <citation type="submission" date="2017-02" db="UniProtKB">
        <authorList>
            <consortium name="WormBaseParasite"/>
        </authorList>
    </citation>
    <scope>IDENTIFICATION</scope>
</reference>